<dbReference type="EMBL" id="ML742061">
    <property type="protein sequence ID" value="KAE8151975.1"/>
    <property type="molecule type" value="Genomic_DNA"/>
</dbReference>
<organism evidence="1 2">
    <name type="scientific">Aspergillus avenaceus</name>
    <dbReference type="NCBI Taxonomy" id="36643"/>
    <lineage>
        <taxon>Eukaryota</taxon>
        <taxon>Fungi</taxon>
        <taxon>Dikarya</taxon>
        <taxon>Ascomycota</taxon>
        <taxon>Pezizomycotina</taxon>
        <taxon>Eurotiomycetes</taxon>
        <taxon>Eurotiomycetidae</taxon>
        <taxon>Eurotiales</taxon>
        <taxon>Aspergillaceae</taxon>
        <taxon>Aspergillus</taxon>
        <taxon>Aspergillus subgen. Circumdati</taxon>
    </lineage>
</organism>
<reference evidence="1 2" key="1">
    <citation type="submission" date="2019-04" db="EMBL/GenBank/DDBJ databases">
        <title>Friends and foes A comparative genomics study of 23 Aspergillus species from section Flavi.</title>
        <authorList>
            <consortium name="DOE Joint Genome Institute"/>
            <person name="Kjaerbolling I."/>
            <person name="Vesth T."/>
            <person name="Frisvad J.C."/>
            <person name="Nybo J.L."/>
            <person name="Theobald S."/>
            <person name="Kildgaard S."/>
            <person name="Isbrandt T."/>
            <person name="Kuo A."/>
            <person name="Sato A."/>
            <person name="Lyhne E.K."/>
            <person name="Kogle M.E."/>
            <person name="Wiebenga A."/>
            <person name="Kun R.S."/>
            <person name="Lubbers R.J."/>
            <person name="Makela M.R."/>
            <person name="Barry K."/>
            <person name="Chovatia M."/>
            <person name="Clum A."/>
            <person name="Daum C."/>
            <person name="Haridas S."/>
            <person name="He G."/>
            <person name="LaButti K."/>
            <person name="Lipzen A."/>
            <person name="Mondo S."/>
            <person name="Riley R."/>
            <person name="Salamov A."/>
            <person name="Simmons B.A."/>
            <person name="Magnuson J.K."/>
            <person name="Henrissat B."/>
            <person name="Mortensen U.H."/>
            <person name="Larsen T.O."/>
            <person name="Devries R.P."/>
            <person name="Grigoriev I.V."/>
            <person name="Machida M."/>
            <person name="Baker S.E."/>
            <person name="Andersen M.R."/>
        </authorList>
    </citation>
    <scope>NUCLEOTIDE SEQUENCE [LARGE SCALE GENOMIC DNA]</scope>
    <source>
        <strain evidence="1 2">IBT 18842</strain>
    </source>
</reference>
<sequence length="289" mass="31318">MESPNDGPVQELLIVNSATGNRLSVANGRVATIPIENRDNHEPIKDLADAGKAGQGLHAFIGVSDEAVQASDASRIPTTEWTVTPKKDNAEVFHIVHAETGTCLKDAGTGSDTEPIPVVTDTLPRDDSPESQGSHLWQLVSLTARGPIAAAANLTPIDDKSLNSFARPAMELLISQWVDNSIVYTSANPIRTVASIDSADIKKLEKDGYKLKQKDKDALLNGGVRVDRQGFIQRNNKGPYFANMQGQVAKKSVWQVNVETGYNFGASKIRTNYTSSMNGKPPQEIWLSR</sequence>
<keyword evidence="2" id="KW-1185">Reference proteome</keyword>
<evidence type="ECO:0000313" key="2">
    <source>
        <dbReference type="Proteomes" id="UP000325780"/>
    </source>
</evidence>
<dbReference type="OrthoDB" id="4356118at2759"/>
<dbReference type="Proteomes" id="UP000325780">
    <property type="component" value="Unassembled WGS sequence"/>
</dbReference>
<proteinExistence type="predicted"/>
<name>A0A5N6U069_ASPAV</name>
<evidence type="ECO:0000313" key="1">
    <source>
        <dbReference type="EMBL" id="KAE8151975.1"/>
    </source>
</evidence>
<accession>A0A5N6U069</accession>
<protein>
    <submittedName>
        <fullName evidence="1">Uncharacterized protein</fullName>
    </submittedName>
</protein>
<dbReference type="AlphaFoldDB" id="A0A5N6U069"/>
<gene>
    <name evidence="1" type="ORF">BDV25DRAFT_80774</name>
</gene>